<evidence type="ECO:0000259" key="4">
    <source>
        <dbReference type="Pfam" id="PF00501"/>
    </source>
</evidence>
<dbReference type="InterPro" id="IPR042099">
    <property type="entry name" value="ANL_N_sf"/>
</dbReference>
<feature type="region of interest" description="Disordered" evidence="3">
    <location>
        <begin position="258"/>
        <end position="283"/>
    </location>
</feature>
<dbReference type="EC" id="6.2.1.3" evidence="5"/>
<comment type="caution">
    <text evidence="5">The sequence shown here is derived from an EMBL/GenBank/DDBJ whole genome shotgun (WGS) entry which is preliminary data.</text>
</comment>
<dbReference type="Proteomes" id="UP001281761">
    <property type="component" value="Unassembled WGS sequence"/>
</dbReference>
<keyword evidence="2" id="KW-0067">ATP-binding</keyword>
<dbReference type="GO" id="GO:0004467">
    <property type="term" value="F:long-chain fatty acid-CoA ligase activity"/>
    <property type="evidence" value="ECO:0007669"/>
    <property type="project" value="UniProtKB-EC"/>
</dbReference>
<dbReference type="Gene3D" id="3.40.50.12780">
    <property type="entry name" value="N-terminal domain of ligase-like"/>
    <property type="match status" value="2"/>
</dbReference>
<feature type="compositionally biased region" description="Polar residues" evidence="3">
    <location>
        <begin position="269"/>
        <end position="283"/>
    </location>
</feature>
<organism evidence="5 6">
    <name type="scientific">Blattamonas nauphoetae</name>
    <dbReference type="NCBI Taxonomy" id="2049346"/>
    <lineage>
        <taxon>Eukaryota</taxon>
        <taxon>Metamonada</taxon>
        <taxon>Preaxostyla</taxon>
        <taxon>Oxymonadida</taxon>
        <taxon>Blattamonas</taxon>
    </lineage>
</organism>
<keyword evidence="6" id="KW-1185">Reference proteome</keyword>
<feature type="domain" description="AMP-dependent synthetase/ligase" evidence="4">
    <location>
        <begin position="286"/>
        <end position="592"/>
    </location>
</feature>
<gene>
    <name evidence="5" type="ORF">BLNAU_17077</name>
</gene>
<evidence type="ECO:0000256" key="1">
    <source>
        <dbReference type="ARBA" id="ARBA00022741"/>
    </source>
</evidence>
<evidence type="ECO:0000256" key="2">
    <source>
        <dbReference type="ARBA" id="ARBA00022840"/>
    </source>
</evidence>
<keyword evidence="1" id="KW-0547">Nucleotide-binding</keyword>
<dbReference type="SUPFAM" id="SSF56801">
    <property type="entry name" value="Acetyl-CoA synthetase-like"/>
    <property type="match status" value="1"/>
</dbReference>
<proteinExistence type="predicted"/>
<name>A0ABQ9X7W8_9EUKA</name>
<evidence type="ECO:0000256" key="3">
    <source>
        <dbReference type="SAM" id="MobiDB-lite"/>
    </source>
</evidence>
<dbReference type="PANTHER" id="PTHR43272">
    <property type="entry name" value="LONG-CHAIN-FATTY-ACID--COA LIGASE"/>
    <property type="match status" value="1"/>
</dbReference>
<protein>
    <submittedName>
        <fullName evidence="5">Fatty acyl-CoA synthetase A</fullName>
        <ecNumber evidence="5">6.2.1.3</ecNumber>
    </submittedName>
</protein>
<evidence type="ECO:0000313" key="5">
    <source>
        <dbReference type="EMBL" id="KAK2947953.1"/>
    </source>
</evidence>
<dbReference type="EMBL" id="JARBJD010000187">
    <property type="protein sequence ID" value="KAK2947953.1"/>
    <property type="molecule type" value="Genomic_DNA"/>
</dbReference>
<keyword evidence="5" id="KW-0436">Ligase</keyword>
<sequence length="794" mass="88334">MAFVKQLLHNVCISPPTKPTETGVYRRNGTEEDFIHTITPEVETLSDLWQYSMERNGDKNCLGSPFLNDQSVLDYKWQTYNEVFTRMKALSLILQRNFHLEKADRVGVYAHNCAELVISSTAAQLTSLIAVPLYDAYGPQSAAFIANDSGMTICFCTTNNLDPLLEMCSSAECIKNIVVFDTIQIIEASRKANSLSFPSLEDIPEEFKPTEPASPDDPAPFAVYPVTSPEKEARTVNLYRFSDLEKFGQEKYKEYLSENGGVDGESVRSALTEQEPTEGEQSPKTIVRKGTSFLGGLIVPSKEDISTIIYTSGTTNHPKGVILTHANLIATICSAYHGGLRFNSDDVHLSFLPLAHCFEWALQTLLLLSGSSIAFFRGNARLLIGDAAIVKPTFFVGTPRVFERVKQAIEQNIRNSNFIKRQMFHLAFNQHLNAIRQTAVEYKKLEAKERAKPGAPQTGPIAVPTPKTPTTFLDSLVLTQTQKILGGRVQWIFSLGAPLSPTLQEFLSVVFLCPVVSGYGLTETSAGSAYVPAGYPLHLSTVGPLCTAQEMKLVSVEDMNYFAQPPPGTDPENYSPQGEIYFRGPNVFKGYWKNEEDTKEAFDEDGWFKTGDVGMIDCAPNTCSSGLNYLRIIDRKKNIFKMSQGEYILPENVEAQYESECPLLAQIFVYGSPVDSKLISVVVPNEATLAEWLKDEKLEGQLTKTEGQTLAQAVCGNPAIAEKLKAAYMASFEKTLTSQKMPHLHRIWDVILEPEPWSVENGCFSPTMKLKRFVLRQKYNALIEESYTKLSQKS</sequence>
<evidence type="ECO:0000313" key="6">
    <source>
        <dbReference type="Proteomes" id="UP001281761"/>
    </source>
</evidence>
<dbReference type="InterPro" id="IPR000873">
    <property type="entry name" value="AMP-dep_synth/lig_dom"/>
</dbReference>
<feature type="domain" description="AMP-dependent synthetase/ligase" evidence="4">
    <location>
        <begin position="69"/>
        <end position="219"/>
    </location>
</feature>
<dbReference type="Pfam" id="PF00501">
    <property type="entry name" value="AMP-binding"/>
    <property type="match status" value="2"/>
</dbReference>
<accession>A0ABQ9X7W8</accession>
<reference evidence="5 6" key="1">
    <citation type="journal article" date="2022" name="bioRxiv">
        <title>Genomics of Preaxostyla Flagellates Illuminates Evolutionary Transitions and the Path Towards Mitochondrial Loss.</title>
        <authorList>
            <person name="Novak L.V.F."/>
            <person name="Treitli S.C."/>
            <person name="Pyrih J."/>
            <person name="Halakuc P."/>
            <person name="Pipaliya S.V."/>
            <person name="Vacek V."/>
            <person name="Brzon O."/>
            <person name="Soukal P."/>
            <person name="Eme L."/>
            <person name="Dacks J.B."/>
            <person name="Karnkowska A."/>
            <person name="Elias M."/>
            <person name="Hampl V."/>
        </authorList>
    </citation>
    <scope>NUCLEOTIDE SEQUENCE [LARGE SCALE GENOMIC DNA]</scope>
    <source>
        <strain evidence="5">NAU3</strain>
        <tissue evidence="5">Gut</tissue>
    </source>
</reference>
<dbReference type="PANTHER" id="PTHR43272:SF33">
    <property type="entry name" value="AMP-BINDING DOMAIN-CONTAINING PROTEIN-RELATED"/>
    <property type="match status" value="1"/>
</dbReference>